<reference evidence="1" key="2">
    <citation type="journal article" date="2021" name="Viruses">
        <title>Illuminating the Plant Rhabdovirus Landscape through Metatranscriptomics Data.</title>
        <authorList>
            <person name="Bejerman N."/>
            <person name="Dietzgen R.G."/>
            <person name="Debat H."/>
        </authorList>
    </citation>
    <scope>NUCLEOTIDE SEQUENCE</scope>
</reference>
<dbReference type="RefSeq" id="YP_010802302.1">
    <property type="nucleotide sequence ID" value="NC_076980.1"/>
</dbReference>
<dbReference type="KEGG" id="vg:80541029"/>
<evidence type="ECO:0000313" key="2">
    <source>
        <dbReference type="Proteomes" id="UP001161589"/>
    </source>
</evidence>
<keyword evidence="2" id="KW-1185">Reference proteome</keyword>
<sequence length="187" mass="21156">MTQRIYGVKVSWEYQIITARHIPYELLPNSHIAEIKRKILLDFATNSSVGVKYAGNICAALKAIIYNGINFYSRSDTDEISLEFGDATKQVFSFPDQIVLGTSGFQLPKRASFTGKAVSTIINKRDGKDVKVVYISKFSEFITQEIELPRALTFLNAFPGQKVKAIVDKKFVKMHHLEELVSPDYEE</sequence>
<dbReference type="GeneID" id="80541029"/>
<dbReference type="EMBL" id="BK014308">
    <property type="protein sequence ID" value="DAF42349.1"/>
    <property type="molecule type" value="Viral_cRNA"/>
</dbReference>
<name>A0A8D9UJ29_9RHAB</name>
<dbReference type="Proteomes" id="UP001161589">
    <property type="component" value="Segment"/>
</dbReference>
<reference evidence="1" key="1">
    <citation type="journal article" date="2021" name="J. Anim. Genet.">
        <title>Illuminating the plant rhabdovirus landscape through metatranscriptomics data.</title>
        <authorList>
            <person name="Bejerman N."/>
            <person name="Dietzgen R.G."/>
            <person name="Debat H."/>
        </authorList>
    </citation>
    <scope>NUCLEOTIDE SEQUENCE</scope>
</reference>
<organism evidence="1 2">
    <name type="scientific">Tagetes erecta virus 1</name>
    <dbReference type="NCBI Taxonomy" id="2793742"/>
    <lineage>
        <taxon>Viruses</taxon>
        <taxon>Riboviria</taxon>
        <taxon>Orthornavirae</taxon>
        <taxon>Negarnaviricota</taxon>
        <taxon>Haploviricotina</taxon>
        <taxon>Monjiviricetes</taxon>
        <taxon>Mononegavirales</taxon>
        <taxon>Rhabdoviridae</taxon>
        <taxon>Betarhabdovirinae</taxon>
        <taxon>Betacytorhabdovirus</taxon>
        <taxon>Betacytorhabdovirus tagetis</taxon>
        <taxon>Cytorhabdovirus tagetis</taxon>
    </lineage>
</organism>
<protein>
    <submittedName>
        <fullName evidence="1">M</fullName>
    </submittedName>
</protein>
<accession>A0A8D9UJ29</accession>
<evidence type="ECO:0000313" key="1">
    <source>
        <dbReference type="EMBL" id="DAF42349.1"/>
    </source>
</evidence>
<proteinExistence type="predicted"/>